<keyword evidence="10 18" id="KW-0479">Metal-binding</keyword>
<evidence type="ECO:0000256" key="8">
    <source>
        <dbReference type="ARBA" id="ARBA00022549"/>
    </source>
</evidence>
<keyword evidence="22" id="KW-1185">Reference proteome</keyword>
<feature type="binding site" description="axial binding residue" evidence="18">
    <location>
        <position position="40"/>
    </location>
    <ligand>
        <name>a bacteriochlorophyll</name>
        <dbReference type="ChEBI" id="CHEBI:38201"/>
    </ligand>
    <ligandPart>
        <name>Mg</name>
        <dbReference type="ChEBI" id="CHEBI:25107"/>
    </ligandPart>
</feature>
<dbReference type="Proteomes" id="UP000198703">
    <property type="component" value="Unassembled WGS sequence"/>
</dbReference>
<evidence type="ECO:0000256" key="5">
    <source>
        <dbReference type="ARBA" id="ARBA00022475"/>
    </source>
</evidence>
<evidence type="ECO:0000256" key="2">
    <source>
        <dbReference type="ARBA" id="ARBA00004249"/>
    </source>
</evidence>
<comment type="subcellular location">
    <subcellularLocation>
        <location evidence="2">Cell inner membrane</location>
        <topology evidence="2">Single-pass type II membrane protein</topology>
    </subcellularLocation>
</comment>
<dbReference type="GO" id="GO:0042314">
    <property type="term" value="F:bacteriochlorophyll binding"/>
    <property type="evidence" value="ECO:0007669"/>
    <property type="project" value="UniProtKB-KW"/>
</dbReference>
<dbReference type="PIRSF" id="PIRSF002900">
    <property type="entry name" value="Antenna_beta"/>
    <property type="match status" value="1"/>
</dbReference>
<evidence type="ECO:0000256" key="1">
    <source>
        <dbReference type="ARBA" id="ARBA00002455"/>
    </source>
</evidence>
<evidence type="ECO:0000256" key="13">
    <source>
        <dbReference type="ARBA" id="ARBA00022989"/>
    </source>
</evidence>
<evidence type="ECO:0000256" key="16">
    <source>
        <dbReference type="ARBA" id="ARBA00023243"/>
    </source>
</evidence>
<dbReference type="GO" id="GO:0005886">
    <property type="term" value="C:plasma membrane"/>
    <property type="evidence" value="ECO:0007669"/>
    <property type="project" value="UniProtKB-SubCell"/>
</dbReference>
<keyword evidence="13 19" id="KW-1133">Transmembrane helix</keyword>
<dbReference type="PRINTS" id="PR00674">
    <property type="entry name" value="LIGHTHARVSTB"/>
</dbReference>
<dbReference type="SUPFAM" id="SSF56918">
    <property type="entry name" value="Light-harvesting complex subunits"/>
    <property type="match status" value="1"/>
</dbReference>
<comment type="function">
    <text evidence="1">Antenna complexes are light-harvesting systems, which transfer the excitation energy to the reaction centers.</text>
</comment>
<keyword evidence="5" id="KW-1003">Cell membrane</keyword>
<sequence length="52" mass="5939">MPEQNSVMNPNGISDDEAKEIHGYFVRGVQVWAAVAFIAHVLVWQWLPWFPG</sequence>
<keyword evidence="14" id="KW-0157">Chromophore</keyword>
<keyword evidence="9 19" id="KW-0812">Transmembrane</keyword>
<dbReference type="EMBL" id="FNQM01000009">
    <property type="protein sequence ID" value="SEA69494.1"/>
    <property type="molecule type" value="Genomic_DNA"/>
</dbReference>
<dbReference type="AlphaFoldDB" id="A0A1H4D9U9"/>
<evidence type="ECO:0000256" key="14">
    <source>
        <dbReference type="ARBA" id="ARBA00022991"/>
    </source>
</evidence>
<dbReference type="Gene3D" id="1.20.5.250">
    <property type="match status" value="1"/>
</dbReference>
<keyword evidence="11 18" id="KW-0460">Magnesium</keyword>
<dbReference type="InterPro" id="IPR035889">
    <property type="entry name" value="Light-harvesting_complex"/>
</dbReference>
<dbReference type="GO" id="GO:0019684">
    <property type="term" value="P:photosynthesis, light reaction"/>
    <property type="evidence" value="ECO:0007669"/>
    <property type="project" value="InterPro"/>
</dbReference>
<keyword evidence="6" id="KW-0148">Chlorophyll</keyword>
<feature type="binding site" description="axial binding residue" evidence="18">
    <location>
        <position position="22"/>
    </location>
    <ligand>
        <name>a bacteriochlorophyll</name>
        <dbReference type="ChEBI" id="CHEBI:38201"/>
    </ligand>
    <ligandPart>
        <name>Mg</name>
        <dbReference type="ChEBI" id="CHEBI:25107"/>
    </ligandPart>
</feature>
<keyword evidence="16" id="KW-0437">Light-harvesting polypeptide</keyword>
<evidence type="ECO:0000256" key="6">
    <source>
        <dbReference type="ARBA" id="ARBA00022494"/>
    </source>
</evidence>
<evidence type="ECO:0000256" key="15">
    <source>
        <dbReference type="ARBA" id="ARBA00023136"/>
    </source>
</evidence>
<dbReference type="InterPro" id="IPR023624">
    <property type="entry name" value="Antenna_beta_dom_sf"/>
</dbReference>
<evidence type="ECO:0000256" key="9">
    <source>
        <dbReference type="ARBA" id="ARBA00022692"/>
    </source>
</evidence>
<feature type="transmembrane region" description="Helical" evidence="19">
    <location>
        <begin position="29"/>
        <end position="47"/>
    </location>
</feature>
<dbReference type="GO" id="GO:0046872">
    <property type="term" value="F:metal ion binding"/>
    <property type="evidence" value="ECO:0007669"/>
    <property type="project" value="UniProtKB-KW"/>
</dbReference>
<organism evidence="21 22">
    <name type="scientific">Rubrimonas cliftonensis</name>
    <dbReference type="NCBI Taxonomy" id="89524"/>
    <lineage>
        <taxon>Bacteria</taxon>
        <taxon>Pseudomonadati</taxon>
        <taxon>Pseudomonadota</taxon>
        <taxon>Alphaproteobacteria</taxon>
        <taxon>Rhodobacterales</taxon>
        <taxon>Paracoccaceae</taxon>
        <taxon>Rubrimonas</taxon>
    </lineage>
</organism>
<accession>A0A1H4D9U9</accession>
<evidence type="ECO:0000313" key="22">
    <source>
        <dbReference type="Proteomes" id="UP000198703"/>
    </source>
</evidence>
<evidence type="ECO:0000256" key="3">
    <source>
        <dbReference type="ARBA" id="ARBA00011052"/>
    </source>
</evidence>
<feature type="domain" description="Antenna complex alpha/beta subunit" evidence="20">
    <location>
        <begin position="16"/>
        <end position="50"/>
    </location>
</feature>
<evidence type="ECO:0000313" key="21">
    <source>
        <dbReference type="EMBL" id="SEA69494.1"/>
    </source>
</evidence>
<evidence type="ECO:0000256" key="11">
    <source>
        <dbReference type="ARBA" id="ARBA00022842"/>
    </source>
</evidence>
<protein>
    <recommendedName>
        <fullName evidence="17">Antenna pigment protein beta chain</fullName>
    </recommendedName>
</protein>
<evidence type="ECO:0000256" key="7">
    <source>
        <dbReference type="ARBA" id="ARBA00022519"/>
    </source>
</evidence>
<comment type="subunit">
    <text evidence="4">The core complex is formed by different alpha and beta chains, binding bacteriochlorophyll molecules, and arranged most probably in tetrameric structures disposed around the reaction center. The non-pigmented gamma chains may constitute additional components.</text>
</comment>
<evidence type="ECO:0000256" key="10">
    <source>
        <dbReference type="ARBA" id="ARBA00022723"/>
    </source>
</evidence>
<keyword evidence="15 19" id="KW-0472">Membrane</keyword>
<gene>
    <name evidence="21" type="ORF">SAMN05444370_109120</name>
</gene>
<reference evidence="21 22" key="1">
    <citation type="submission" date="2016-10" db="EMBL/GenBank/DDBJ databases">
        <authorList>
            <person name="de Groot N.N."/>
        </authorList>
    </citation>
    <scope>NUCLEOTIDE SEQUENCE [LARGE SCALE GENOMIC DNA]</scope>
    <source>
        <strain evidence="21 22">DSM 15345</strain>
    </source>
</reference>
<evidence type="ECO:0000256" key="18">
    <source>
        <dbReference type="PIRSR" id="PIRSR002900-1"/>
    </source>
</evidence>
<keyword evidence="12" id="KW-0076">Bacteriochlorophyll</keyword>
<proteinExistence type="inferred from homology"/>
<dbReference type="GO" id="GO:0030077">
    <property type="term" value="C:plasma membrane light-harvesting complex"/>
    <property type="evidence" value="ECO:0007669"/>
    <property type="project" value="InterPro"/>
</dbReference>
<comment type="similarity">
    <text evidence="3">Belongs to the antenna complex beta subunit family.</text>
</comment>
<evidence type="ECO:0000256" key="4">
    <source>
        <dbReference type="ARBA" id="ARBA00011367"/>
    </source>
</evidence>
<dbReference type="Pfam" id="PF00556">
    <property type="entry name" value="LHC"/>
    <property type="match status" value="1"/>
</dbReference>
<name>A0A1H4D9U9_9RHOB</name>
<evidence type="ECO:0000256" key="12">
    <source>
        <dbReference type="ARBA" id="ARBA00022956"/>
    </source>
</evidence>
<evidence type="ECO:0000259" key="20">
    <source>
        <dbReference type="Pfam" id="PF00556"/>
    </source>
</evidence>
<keyword evidence="8" id="KW-0042">Antenna complex</keyword>
<evidence type="ECO:0000256" key="19">
    <source>
        <dbReference type="SAM" id="Phobius"/>
    </source>
</evidence>
<evidence type="ECO:0000256" key="17">
    <source>
        <dbReference type="ARBA" id="ARBA00030677"/>
    </source>
</evidence>
<dbReference type="NCBIfam" id="NF040862">
    <property type="entry name" value="pufB_517_ASD"/>
    <property type="match status" value="1"/>
</dbReference>
<dbReference type="RefSeq" id="WP_175478924.1">
    <property type="nucleotide sequence ID" value="NZ_FNQM01000009.1"/>
</dbReference>
<dbReference type="InterPro" id="IPR002362">
    <property type="entry name" value="LHB-1/5"/>
</dbReference>
<dbReference type="InterPro" id="IPR000066">
    <property type="entry name" value="Antenna_a/b"/>
</dbReference>
<keyword evidence="7" id="KW-0997">Cell inner membrane</keyword>